<dbReference type="InterPro" id="IPR010985">
    <property type="entry name" value="Ribbon_hlx_hlx"/>
</dbReference>
<comment type="caution">
    <text evidence="2">The sequence shown here is derived from an EMBL/GenBank/DDBJ whole genome shotgun (WGS) entry which is preliminary data.</text>
</comment>
<protein>
    <recommendedName>
        <fullName evidence="1">Ribbon-helix-helix protein CopG domain-containing protein</fullName>
    </recommendedName>
</protein>
<evidence type="ECO:0000313" key="3">
    <source>
        <dbReference type="Proteomes" id="UP000218689"/>
    </source>
</evidence>
<dbReference type="Proteomes" id="UP000218689">
    <property type="component" value="Unassembled WGS sequence"/>
</dbReference>
<sequence>MGRPSLSDKPSKNIIFRLSEDEAKKFDEYAAEKGKTKSKILREFVLSLISDKK</sequence>
<accession>A0A224WZ01</accession>
<proteinExistence type="predicted"/>
<dbReference type="GO" id="GO:0006355">
    <property type="term" value="P:regulation of DNA-templated transcription"/>
    <property type="evidence" value="ECO:0007669"/>
    <property type="project" value="InterPro"/>
</dbReference>
<evidence type="ECO:0000313" key="2">
    <source>
        <dbReference type="EMBL" id="GAX47328.1"/>
    </source>
</evidence>
<dbReference type="Pfam" id="PF01402">
    <property type="entry name" value="RHH_1"/>
    <property type="match status" value="1"/>
</dbReference>
<gene>
    <name evidence="2" type="ORF">RsY01_927</name>
</gene>
<name>A0A224WZ01_9LACT</name>
<dbReference type="EMBL" id="BEDT01000002">
    <property type="protein sequence ID" value="GAX47328.1"/>
    <property type="molecule type" value="Genomic_DNA"/>
</dbReference>
<keyword evidence="3" id="KW-1185">Reference proteome</keyword>
<organism evidence="2 3">
    <name type="scientific">Pseudolactococcus reticulitermitis</name>
    <dbReference type="NCBI Taxonomy" id="2025039"/>
    <lineage>
        <taxon>Bacteria</taxon>
        <taxon>Bacillati</taxon>
        <taxon>Bacillota</taxon>
        <taxon>Bacilli</taxon>
        <taxon>Lactobacillales</taxon>
        <taxon>Streptococcaceae</taxon>
        <taxon>Pseudolactococcus</taxon>
    </lineage>
</organism>
<dbReference type="InterPro" id="IPR002145">
    <property type="entry name" value="CopG"/>
</dbReference>
<dbReference type="SUPFAM" id="SSF47598">
    <property type="entry name" value="Ribbon-helix-helix"/>
    <property type="match status" value="1"/>
</dbReference>
<feature type="domain" description="Ribbon-helix-helix protein CopG" evidence="1">
    <location>
        <begin position="14"/>
        <end position="46"/>
    </location>
</feature>
<evidence type="ECO:0000259" key="1">
    <source>
        <dbReference type="Pfam" id="PF01402"/>
    </source>
</evidence>
<dbReference type="AlphaFoldDB" id="A0A224WZ01"/>
<reference evidence="3" key="1">
    <citation type="submission" date="2017-08" db="EMBL/GenBank/DDBJ databases">
        <title>Draft genome sequence of Lactococcus sp. strain Rs-Y01, isolated from the gut of the lower termite Reticulitermes speratus.</title>
        <authorList>
            <person name="Ohkuma M."/>
            <person name="Yuki M."/>
        </authorList>
    </citation>
    <scope>NUCLEOTIDE SEQUENCE [LARGE SCALE GENOMIC DNA]</scope>
    <source>
        <strain evidence="3">Rs-Y01</strain>
    </source>
</reference>